<organism evidence="9 10">
    <name type="scientific">Guptibacillus hwajinpoensis</name>
    <dbReference type="NCBI Taxonomy" id="208199"/>
    <lineage>
        <taxon>Bacteria</taxon>
        <taxon>Bacillati</taxon>
        <taxon>Bacillota</taxon>
        <taxon>Bacilli</taxon>
        <taxon>Bacillales</taxon>
        <taxon>Guptibacillaceae</taxon>
        <taxon>Guptibacillus</taxon>
    </lineage>
</organism>
<dbReference type="GO" id="GO:0005886">
    <property type="term" value="C:plasma membrane"/>
    <property type="evidence" value="ECO:0007669"/>
    <property type="project" value="UniProtKB-SubCell"/>
</dbReference>
<gene>
    <name evidence="9" type="ORF">GLW07_14005</name>
</gene>
<dbReference type="SUPFAM" id="SSF103481">
    <property type="entry name" value="Multidrug resistance efflux transporter EmrE"/>
    <property type="match status" value="1"/>
</dbReference>
<evidence type="ECO:0000313" key="10">
    <source>
        <dbReference type="Proteomes" id="UP000447833"/>
    </source>
</evidence>
<dbReference type="InterPro" id="IPR037185">
    <property type="entry name" value="EmrE-like"/>
</dbReference>
<comment type="subcellular location">
    <subcellularLocation>
        <location evidence="1 7">Cell membrane</location>
        <topology evidence="1 7">Multi-pass membrane protein</topology>
    </subcellularLocation>
</comment>
<sequence length="117" mass="12908">MMKNVYLWLGIAILFEVIGATFMKYTDGFSNWGPTLIVILSYAIALFFYIFLTKDHELGIINALWSGGGTVIIAVAGILLFQESTSLIKLLAISLIVIGIIGLNTKSRYMKKGEELS</sequence>
<comment type="similarity">
    <text evidence="7">Belongs to the drug/metabolite transporter (DMT) superfamily. Small multidrug resistance (SMR) (TC 2.A.7.1) family.</text>
</comment>
<dbReference type="EMBL" id="WMEY01000004">
    <property type="protein sequence ID" value="MYL64467.1"/>
    <property type="molecule type" value="Genomic_DNA"/>
</dbReference>
<evidence type="ECO:0000256" key="8">
    <source>
        <dbReference type="SAM" id="Phobius"/>
    </source>
</evidence>
<keyword evidence="4 7" id="KW-0812">Transmembrane</keyword>
<evidence type="ECO:0000256" key="1">
    <source>
        <dbReference type="ARBA" id="ARBA00004651"/>
    </source>
</evidence>
<dbReference type="InterPro" id="IPR000390">
    <property type="entry name" value="Small_drug/metabolite_transptr"/>
</dbReference>
<keyword evidence="5 8" id="KW-1133">Transmembrane helix</keyword>
<evidence type="ECO:0000256" key="2">
    <source>
        <dbReference type="ARBA" id="ARBA00022448"/>
    </source>
</evidence>
<dbReference type="Pfam" id="PF00893">
    <property type="entry name" value="Multi_Drug_Res"/>
    <property type="match status" value="1"/>
</dbReference>
<name>A0A845F174_9BACL</name>
<proteinExistence type="inferred from homology"/>
<keyword evidence="2" id="KW-0813">Transport</keyword>
<dbReference type="GO" id="GO:0022857">
    <property type="term" value="F:transmembrane transporter activity"/>
    <property type="evidence" value="ECO:0007669"/>
    <property type="project" value="InterPro"/>
</dbReference>
<dbReference type="InterPro" id="IPR045324">
    <property type="entry name" value="Small_multidrug_res"/>
</dbReference>
<evidence type="ECO:0000256" key="6">
    <source>
        <dbReference type="ARBA" id="ARBA00023136"/>
    </source>
</evidence>
<feature type="transmembrane region" description="Helical" evidence="8">
    <location>
        <begin position="29"/>
        <end position="52"/>
    </location>
</feature>
<reference evidence="9 10" key="1">
    <citation type="submission" date="2019-11" db="EMBL/GenBank/DDBJ databases">
        <title>Genome sequences of 17 halophilic strains isolated from different environments.</title>
        <authorList>
            <person name="Furrow R.E."/>
        </authorList>
    </citation>
    <scope>NUCLEOTIDE SEQUENCE [LARGE SCALE GENOMIC DNA]</scope>
    <source>
        <strain evidence="9 10">22506_14_FS</strain>
    </source>
</reference>
<keyword evidence="6 8" id="KW-0472">Membrane</keyword>
<evidence type="ECO:0000256" key="7">
    <source>
        <dbReference type="RuleBase" id="RU003942"/>
    </source>
</evidence>
<dbReference type="AlphaFoldDB" id="A0A845F174"/>
<keyword evidence="3" id="KW-1003">Cell membrane</keyword>
<feature type="transmembrane region" description="Helical" evidence="8">
    <location>
        <begin position="59"/>
        <end position="81"/>
    </location>
</feature>
<evidence type="ECO:0000256" key="5">
    <source>
        <dbReference type="ARBA" id="ARBA00022989"/>
    </source>
</evidence>
<comment type="caution">
    <text evidence="9">The sequence shown here is derived from an EMBL/GenBank/DDBJ whole genome shotgun (WGS) entry which is preliminary data.</text>
</comment>
<protein>
    <submittedName>
        <fullName evidence="9">QacE family quaternary ammonium compound efflux SMR transporter</fullName>
    </submittedName>
</protein>
<dbReference type="Proteomes" id="UP000447833">
    <property type="component" value="Unassembled WGS sequence"/>
</dbReference>
<accession>A0A845F174</accession>
<evidence type="ECO:0000256" key="4">
    <source>
        <dbReference type="ARBA" id="ARBA00022692"/>
    </source>
</evidence>
<dbReference type="PANTHER" id="PTHR30561:SF1">
    <property type="entry name" value="MULTIDRUG TRANSPORTER EMRE"/>
    <property type="match status" value="1"/>
</dbReference>
<dbReference type="Gene3D" id="1.10.3730.20">
    <property type="match status" value="1"/>
</dbReference>
<dbReference type="PANTHER" id="PTHR30561">
    <property type="entry name" value="SMR FAMILY PROTON-DEPENDENT DRUG EFFLUX TRANSPORTER SUGE"/>
    <property type="match status" value="1"/>
</dbReference>
<evidence type="ECO:0000256" key="3">
    <source>
        <dbReference type="ARBA" id="ARBA00022475"/>
    </source>
</evidence>
<feature type="transmembrane region" description="Helical" evidence="8">
    <location>
        <begin position="87"/>
        <end position="105"/>
    </location>
</feature>
<evidence type="ECO:0000313" key="9">
    <source>
        <dbReference type="EMBL" id="MYL64467.1"/>
    </source>
</evidence>